<dbReference type="GO" id="GO:0008234">
    <property type="term" value="F:cysteine-type peptidase activity"/>
    <property type="evidence" value="ECO:0007669"/>
    <property type="project" value="UniProtKB-KW"/>
</dbReference>
<dbReference type="EMBL" id="JACHIV010000001">
    <property type="protein sequence ID" value="MBB5070100.1"/>
    <property type="molecule type" value="Genomic_DNA"/>
</dbReference>
<keyword evidence="3 7" id="KW-0378">Hydrolase</keyword>
<proteinExistence type="inferred from homology"/>
<dbReference type="Gene3D" id="3.90.1720.10">
    <property type="entry name" value="endopeptidase domain like (from Nostoc punctiforme)"/>
    <property type="match status" value="1"/>
</dbReference>
<dbReference type="PANTHER" id="PTHR47359">
    <property type="entry name" value="PEPTIDOGLYCAN DL-ENDOPEPTIDASE CWLO"/>
    <property type="match status" value="1"/>
</dbReference>
<organism evidence="7 8">
    <name type="scientific">Saccharopolyspora gloriosae</name>
    <dbReference type="NCBI Taxonomy" id="455344"/>
    <lineage>
        <taxon>Bacteria</taxon>
        <taxon>Bacillati</taxon>
        <taxon>Actinomycetota</taxon>
        <taxon>Actinomycetes</taxon>
        <taxon>Pseudonocardiales</taxon>
        <taxon>Pseudonocardiaceae</taxon>
        <taxon>Saccharopolyspora</taxon>
    </lineage>
</organism>
<dbReference type="PROSITE" id="PS51935">
    <property type="entry name" value="NLPC_P60"/>
    <property type="match status" value="1"/>
</dbReference>
<gene>
    <name evidence="7" type="ORF">BJ969_003188</name>
</gene>
<dbReference type="PANTHER" id="PTHR47359:SF3">
    <property type="entry name" value="NLP_P60 DOMAIN-CONTAINING PROTEIN-RELATED"/>
    <property type="match status" value="1"/>
</dbReference>
<dbReference type="AlphaFoldDB" id="A0A840NDU8"/>
<evidence type="ECO:0000313" key="8">
    <source>
        <dbReference type="Proteomes" id="UP000580474"/>
    </source>
</evidence>
<dbReference type="Pfam" id="PF00877">
    <property type="entry name" value="NLPC_P60"/>
    <property type="match status" value="1"/>
</dbReference>
<evidence type="ECO:0000256" key="1">
    <source>
        <dbReference type="ARBA" id="ARBA00007074"/>
    </source>
</evidence>
<keyword evidence="4" id="KW-0788">Thiol protease</keyword>
<evidence type="ECO:0000256" key="3">
    <source>
        <dbReference type="ARBA" id="ARBA00022801"/>
    </source>
</evidence>
<accession>A0A840NDU8</accession>
<keyword evidence="2" id="KW-0645">Protease</keyword>
<dbReference type="InterPro" id="IPR051794">
    <property type="entry name" value="PG_Endopeptidase_C40"/>
</dbReference>
<reference evidence="7 8" key="1">
    <citation type="submission" date="2020-08" db="EMBL/GenBank/DDBJ databases">
        <title>Sequencing the genomes of 1000 actinobacteria strains.</title>
        <authorList>
            <person name="Klenk H.-P."/>
        </authorList>
    </citation>
    <scope>NUCLEOTIDE SEQUENCE [LARGE SCALE GENOMIC DNA]</scope>
    <source>
        <strain evidence="7 8">DSM 45582</strain>
    </source>
</reference>
<protein>
    <submittedName>
        <fullName evidence="7">Cell wall-associated NlpC family hydrolase</fullName>
    </submittedName>
</protein>
<evidence type="ECO:0000259" key="6">
    <source>
        <dbReference type="PROSITE" id="PS51935"/>
    </source>
</evidence>
<comment type="similarity">
    <text evidence="1">Belongs to the peptidase C40 family.</text>
</comment>
<feature type="domain" description="NlpC/P60" evidence="6">
    <location>
        <begin position="225"/>
        <end position="349"/>
    </location>
</feature>
<dbReference type="SUPFAM" id="SSF54001">
    <property type="entry name" value="Cysteine proteinases"/>
    <property type="match status" value="1"/>
</dbReference>
<dbReference type="InterPro" id="IPR000064">
    <property type="entry name" value="NLP_P60_dom"/>
</dbReference>
<name>A0A840NDU8_9PSEU</name>
<dbReference type="InterPro" id="IPR038765">
    <property type="entry name" value="Papain-like_cys_pep_sf"/>
</dbReference>
<evidence type="ECO:0000313" key="7">
    <source>
        <dbReference type="EMBL" id="MBB5070100.1"/>
    </source>
</evidence>
<feature type="region of interest" description="Disordered" evidence="5">
    <location>
        <begin position="184"/>
        <end position="223"/>
    </location>
</feature>
<evidence type="ECO:0000256" key="4">
    <source>
        <dbReference type="ARBA" id="ARBA00022807"/>
    </source>
</evidence>
<evidence type="ECO:0000256" key="2">
    <source>
        <dbReference type="ARBA" id="ARBA00022670"/>
    </source>
</evidence>
<dbReference type="GO" id="GO:0006508">
    <property type="term" value="P:proteolysis"/>
    <property type="evidence" value="ECO:0007669"/>
    <property type="project" value="UniProtKB-KW"/>
</dbReference>
<sequence>MAMSGASKAALATAAAAFLIVLPVALVGIAVLAVSSSLGVAFSGCSGGPGAGGQQASDREWTGEQMTNAQTITGIVEQRQLPQRAAVLALSTAIVESDLVNVHHGDRDSLGLFQQRPSQGWGSAEQVTNPVYATNTFLDHLVELDDWYEMPPGVAQQTVQASAFPDRYAPQEAPASELMNRFWRGPDNPPPTNGAEPAAVCGDPGGASTPLDPQKLPPGYRLPAEPTRRAAVQYALAQLGKPYVFGAKGPDAFDCSGLMQAAWAHAGVPISAGTTSQVHDGRAVAALGQIAPGDLVFIPGSLGSPSNPRHVGMYAGHGLIVNAYDESTGVVLEQLDAWEPQVVAIRRVAEPRGANA</sequence>
<dbReference type="Proteomes" id="UP000580474">
    <property type="component" value="Unassembled WGS sequence"/>
</dbReference>
<evidence type="ECO:0000256" key="5">
    <source>
        <dbReference type="SAM" id="MobiDB-lite"/>
    </source>
</evidence>
<comment type="caution">
    <text evidence="7">The sequence shown here is derived from an EMBL/GenBank/DDBJ whole genome shotgun (WGS) entry which is preliminary data.</text>
</comment>
<keyword evidence="8" id="KW-1185">Reference proteome</keyword>